<dbReference type="Proteomes" id="UP000053480">
    <property type="component" value="Unassembled WGS sequence"/>
</dbReference>
<accession>A0ACC6TMR6</accession>
<reference evidence="1" key="1">
    <citation type="submission" date="2024-07" db="EMBL/GenBank/DDBJ databases">
        <title>Metagenome and Metagenome-Assembled Genomes of Archaea from a hot spring from the geothermal field of Los Azufres, Mexico.</title>
        <authorList>
            <person name="Marin-Paredes R."/>
            <person name="Martinez-Romero E."/>
            <person name="Servin-Garciduenas L.E."/>
        </authorList>
    </citation>
    <scope>NUCLEOTIDE SEQUENCE</scope>
    <source>
        <strain evidence="1">AZ1-454</strain>
    </source>
</reference>
<evidence type="ECO:0000313" key="2">
    <source>
        <dbReference type="Proteomes" id="UP000053480"/>
    </source>
</evidence>
<dbReference type="EMBL" id="JZWS03000002">
    <property type="protein sequence ID" value="MEW9491013.1"/>
    <property type="molecule type" value="Genomic_DNA"/>
</dbReference>
<organism evidence="1 2">
    <name type="scientific">Candidatus Aramenus sulfurataquae</name>
    <dbReference type="NCBI Taxonomy" id="1326980"/>
    <lineage>
        <taxon>Archaea</taxon>
        <taxon>Thermoproteota</taxon>
        <taxon>Thermoprotei</taxon>
        <taxon>Sulfolobales</taxon>
        <taxon>Sulfolobaceae</taxon>
        <taxon>Candidatus Aramenus</taxon>
    </lineage>
</organism>
<gene>
    <name evidence="1" type="ORF">TQ35_0002265</name>
</gene>
<sequence length="422" mass="46204">MDLEGIARRVQGERAKEIIVQWLDFYKGKRGDLNEKLADAVIKEVENSRKASKYEPKSSGIRAGDAGLGSRGIGDHLIHLKLFEISGRKPSTFDDAGVMEDVVVAVDGIHSRLSYFPFLAGFHATKACLRDVMVKGANPLGVIVDVHLADDADLSYLFDFEAGVSTVAEALGVSVLAGSTLRIGGDVVIGERISGGVGAIGKLGKKFLSRAKIREGMKIYMTRGNGGGTVSATAIYGGFPEVVEETLKVEELLVAKVVNERFIDKVEAMTDVTNGGIRGDALEVSEVSKVSFVIDEDEFLSMINRKVLDMFRELDVDPFGVSIDSLLIFSTLDELEEELGKAGVEVKEIGYVDRFKDYPILTTSGKRLEPRFRESPYTPVKKVIGNYSPYSMEELKRALDEASRVAIKRKEETLKNLKRGNV</sequence>
<name>A0ACC6TMR6_9CREN</name>
<proteinExistence type="predicted"/>
<comment type="caution">
    <text evidence="1">The sequence shown here is derived from an EMBL/GenBank/DDBJ whole genome shotgun (WGS) entry which is preliminary data.</text>
</comment>
<evidence type="ECO:0000313" key="1">
    <source>
        <dbReference type="EMBL" id="MEW9491013.1"/>
    </source>
</evidence>
<protein>
    <submittedName>
        <fullName evidence="1">AIR synthase-related protein</fullName>
    </submittedName>
</protein>